<feature type="transmembrane region" description="Helical" evidence="1">
    <location>
        <begin position="49"/>
        <end position="71"/>
    </location>
</feature>
<dbReference type="EMBL" id="MGAG01000018">
    <property type="protein sequence ID" value="OGK40792.1"/>
    <property type="molecule type" value="Genomic_DNA"/>
</dbReference>
<keyword evidence="1" id="KW-0472">Membrane</keyword>
<reference evidence="2 3" key="1">
    <citation type="journal article" date="2016" name="Nat. Commun.">
        <title>Thousands of microbial genomes shed light on interconnected biogeochemical processes in an aquifer system.</title>
        <authorList>
            <person name="Anantharaman K."/>
            <person name="Brown C.T."/>
            <person name="Hug L.A."/>
            <person name="Sharon I."/>
            <person name="Castelle C.J."/>
            <person name="Probst A.J."/>
            <person name="Thomas B.C."/>
            <person name="Singh A."/>
            <person name="Wilkins M.J."/>
            <person name="Karaoz U."/>
            <person name="Brodie E.L."/>
            <person name="Williams K.H."/>
            <person name="Hubbard S.S."/>
            <person name="Banfield J.F."/>
        </authorList>
    </citation>
    <scope>NUCLEOTIDE SEQUENCE [LARGE SCALE GENOMIC DNA]</scope>
</reference>
<gene>
    <name evidence="2" type="ORF">A2954_05645</name>
</gene>
<name>A0A1F7IBR9_9BACT</name>
<evidence type="ECO:0008006" key="4">
    <source>
        <dbReference type="Google" id="ProtNLM"/>
    </source>
</evidence>
<dbReference type="Proteomes" id="UP000177698">
    <property type="component" value="Unassembled WGS sequence"/>
</dbReference>
<feature type="transmembrane region" description="Helical" evidence="1">
    <location>
        <begin position="83"/>
        <end position="106"/>
    </location>
</feature>
<organism evidence="2 3">
    <name type="scientific">Candidatus Roizmanbacteria bacterium RIFCSPLOWO2_01_FULL_37_12</name>
    <dbReference type="NCBI Taxonomy" id="1802056"/>
    <lineage>
        <taxon>Bacteria</taxon>
        <taxon>Candidatus Roizmaniibacteriota</taxon>
    </lineage>
</organism>
<accession>A0A1F7IBR9</accession>
<keyword evidence="1" id="KW-1133">Transmembrane helix</keyword>
<keyword evidence="1" id="KW-0812">Transmembrane</keyword>
<dbReference type="STRING" id="1802056.A2954_05645"/>
<evidence type="ECO:0000313" key="3">
    <source>
        <dbReference type="Proteomes" id="UP000177698"/>
    </source>
</evidence>
<protein>
    <recommendedName>
        <fullName evidence="4">DUF1648 domain-containing protein</fullName>
    </recommendedName>
</protein>
<feature type="transmembrane region" description="Helical" evidence="1">
    <location>
        <begin position="7"/>
        <end position="29"/>
    </location>
</feature>
<sequence>MSIGRRSFYQLIIANAVILSVFIFRFQTLPPQVPLFYSKPPGEDQLSDVWFILILPLIMNLLFFLNKFICGRFFREDVLIQKIFYYLNQFLLAGFTLIFAKIIFLIT</sequence>
<evidence type="ECO:0000256" key="1">
    <source>
        <dbReference type="SAM" id="Phobius"/>
    </source>
</evidence>
<proteinExistence type="predicted"/>
<dbReference type="AlphaFoldDB" id="A0A1F7IBR9"/>
<comment type="caution">
    <text evidence="2">The sequence shown here is derived from an EMBL/GenBank/DDBJ whole genome shotgun (WGS) entry which is preliminary data.</text>
</comment>
<evidence type="ECO:0000313" key="2">
    <source>
        <dbReference type="EMBL" id="OGK40792.1"/>
    </source>
</evidence>